<accession>A0A0B0PQV1</accession>
<reference evidence="3" key="1">
    <citation type="submission" date="2014-09" db="EMBL/GenBank/DDBJ databases">
        <authorList>
            <person name="Mudge J."/>
            <person name="Ramaraj T."/>
            <person name="Lindquist I.E."/>
            <person name="Bharti A.K."/>
            <person name="Sundararajan A."/>
            <person name="Cameron C.T."/>
            <person name="Woodward J.E."/>
            <person name="May G.D."/>
            <person name="Brubaker C."/>
            <person name="Broadhvest J."/>
            <person name="Wilkins T.A."/>
        </authorList>
    </citation>
    <scope>NUCLEOTIDE SEQUENCE</scope>
    <source>
        <strain evidence="3">cv. AKA8401</strain>
    </source>
</reference>
<evidence type="ECO:0000313" key="2">
    <source>
        <dbReference type="EMBL" id="KHG27390.1"/>
    </source>
</evidence>
<evidence type="ECO:0000313" key="3">
    <source>
        <dbReference type="Proteomes" id="UP000032142"/>
    </source>
</evidence>
<keyword evidence="3" id="KW-1185">Reference proteome</keyword>
<protein>
    <submittedName>
        <fullName evidence="2">Uncharacterized protein</fullName>
    </submittedName>
</protein>
<sequence>MGQHTKSTRPGLLTRADHTALSLWQG</sequence>
<dbReference type="AlphaFoldDB" id="A0A0B0PQV1"/>
<dbReference type="Proteomes" id="UP000032142">
    <property type="component" value="Unassembled WGS sequence"/>
</dbReference>
<feature type="region of interest" description="Disordered" evidence="1">
    <location>
        <begin position="1"/>
        <end position="26"/>
    </location>
</feature>
<evidence type="ECO:0000256" key="1">
    <source>
        <dbReference type="SAM" id="MobiDB-lite"/>
    </source>
</evidence>
<organism evidence="2 3">
    <name type="scientific">Gossypium arboreum</name>
    <name type="common">Tree cotton</name>
    <name type="synonym">Gossypium nanking</name>
    <dbReference type="NCBI Taxonomy" id="29729"/>
    <lineage>
        <taxon>Eukaryota</taxon>
        <taxon>Viridiplantae</taxon>
        <taxon>Streptophyta</taxon>
        <taxon>Embryophyta</taxon>
        <taxon>Tracheophyta</taxon>
        <taxon>Spermatophyta</taxon>
        <taxon>Magnoliopsida</taxon>
        <taxon>eudicotyledons</taxon>
        <taxon>Gunneridae</taxon>
        <taxon>Pentapetalae</taxon>
        <taxon>rosids</taxon>
        <taxon>malvids</taxon>
        <taxon>Malvales</taxon>
        <taxon>Malvaceae</taxon>
        <taxon>Malvoideae</taxon>
        <taxon>Gossypium</taxon>
    </lineage>
</organism>
<gene>
    <name evidence="2" type="ORF">F383_13426</name>
</gene>
<proteinExistence type="predicted"/>
<name>A0A0B0PQV1_GOSAR</name>
<dbReference type="EMBL" id="KN440935">
    <property type="protein sequence ID" value="KHG27390.1"/>
    <property type="molecule type" value="Genomic_DNA"/>
</dbReference>